<feature type="transmembrane region" description="Helical" evidence="1">
    <location>
        <begin position="33"/>
        <end position="55"/>
    </location>
</feature>
<feature type="transmembrane region" description="Helical" evidence="1">
    <location>
        <begin position="67"/>
        <end position="88"/>
    </location>
</feature>
<evidence type="ECO:0000313" key="3">
    <source>
        <dbReference type="EMBL" id="CTQ51287.1"/>
    </source>
</evidence>
<keyword evidence="1" id="KW-0812">Transmembrane</keyword>
<feature type="domain" description="DUF6644" evidence="2">
    <location>
        <begin position="34"/>
        <end position="161"/>
    </location>
</feature>
<keyword evidence="1" id="KW-0472">Membrane</keyword>
<sequence>METLLNWVIATLNGSALNGLVMDNRYVFPMLEMAHFIGLSLLFGALLVVDLRMVGVARRVPMQRVDLFVRFAPIGFAINLVTGLLFLVGDSDRYLVNVAFWAKMGMIALAGLNTAYFVRRIKPQMAAGVDSADLAGGARTVAVLSLAFWCSVIVLGRFIPYVEDL</sequence>
<dbReference type="AlphaFoldDB" id="A0A0M6YPV6"/>
<dbReference type="STRING" id="420998.JDO7802_03326"/>
<keyword evidence="4" id="KW-1185">Reference proteome</keyword>
<evidence type="ECO:0000259" key="2">
    <source>
        <dbReference type="Pfam" id="PF20349"/>
    </source>
</evidence>
<dbReference type="Proteomes" id="UP000049222">
    <property type="component" value="Unassembled WGS sequence"/>
</dbReference>
<reference evidence="3 4" key="1">
    <citation type="submission" date="2015-07" db="EMBL/GenBank/DDBJ databases">
        <authorList>
            <person name="Noorani M."/>
        </authorList>
    </citation>
    <scope>NUCLEOTIDE SEQUENCE [LARGE SCALE GENOMIC DNA]</scope>
    <source>
        <strain evidence="3 4">CECT 7802</strain>
    </source>
</reference>
<accession>A0A0M6YPV6</accession>
<proteinExistence type="predicted"/>
<feature type="transmembrane region" description="Helical" evidence="1">
    <location>
        <begin position="138"/>
        <end position="159"/>
    </location>
</feature>
<dbReference type="RefSeq" id="WP_055087010.1">
    <property type="nucleotide sequence ID" value="NZ_CXSU01000012.1"/>
</dbReference>
<dbReference type="OrthoDB" id="118399at2"/>
<dbReference type="InterPro" id="IPR046586">
    <property type="entry name" value="DUF6644"/>
</dbReference>
<evidence type="ECO:0000313" key="4">
    <source>
        <dbReference type="Proteomes" id="UP000049222"/>
    </source>
</evidence>
<gene>
    <name evidence="3" type="ORF">JDO7802_03326</name>
</gene>
<feature type="transmembrane region" description="Helical" evidence="1">
    <location>
        <begin position="94"/>
        <end position="118"/>
    </location>
</feature>
<dbReference type="Pfam" id="PF20349">
    <property type="entry name" value="DUF6644"/>
    <property type="match status" value="1"/>
</dbReference>
<dbReference type="EMBL" id="CXSU01000012">
    <property type="protein sequence ID" value="CTQ51287.1"/>
    <property type="molecule type" value="Genomic_DNA"/>
</dbReference>
<evidence type="ECO:0000256" key="1">
    <source>
        <dbReference type="SAM" id="Phobius"/>
    </source>
</evidence>
<keyword evidence="1" id="KW-1133">Transmembrane helix</keyword>
<protein>
    <recommendedName>
        <fullName evidence="2">DUF6644 domain-containing protein</fullName>
    </recommendedName>
</protein>
<name>A0A0M6YPV6_9RHOB</name>
<organism evidence="3 4">
    <name type="scientific">Jannaschia donghaensis</name>
    <dbReference type="NCBI Taxonomy" id="420998"/>
    <lineage>
        <taxon>Bacteria</taxon>
        <taxon>Pseudomonadati</taxon>
        <taxon>Pseudomonadota</taxon>
        <taxon>Alphaproteobacteria</taxon>
        <taxon>Rhodobacterales</taxon>
        <taxon>Roseobacteraceae</taxon>
        <taxon>Jannaschia</taxon>
    </lineage>
</organism>